<organism evidence="2 3">
    <name type="scientific">Nocardia amamiensis</name>
    <dbReference type="NCBI Taxonomy" id="404578"/>
    <lineage>
        <taxon>Bacteria</taxon>
        <taxon>Bacillati</taxon>
        <taxon>Actinomycetota</taxon>
        <taxon>Actinomycetes</taxon>
        <taxon>Mycobacteriales</taxon>
        <taxon>Nocardiaceae</taxon>
        <taxon>Nocardia</taxon>
    </lineage>
</organism>
<feature type="region of interest" description="Disordered" evidence="1">
    <location>
        <begin position="22"/>
        <end position="45"/>
    </location>
</feature>
<sequence>MIDNTTHTDDVTPDQMAQIVARAQRGRAPEINVAPDTETDDRLKPRSVKMSDGLDLRVQLRAAELGMSKSAYFRWLAERDLKNAYSNEPEMVSLEQAREIATRAVDEALGRLSHRPGHAA</sequence>
<evidence type="ECO:0000313" key="3">
    <source>
        <dbReference type="Proteomes" id="UP000702209"/>
    </source>
</evidence>
<evidence type="ECO:0008006" key="4">
    <source>
        <dbReference type="Google" id="ProtNLM"/>
    </source>
</evidence>
<dbReference type="EMBL" id="JADLQX010000068">
    <property type="protein sequence ID" value="MBF6302866.1"/>
    <property type="molecule type" value="Genomic_DNA"/>
</dbReference>
<comment type="caution">
    <text evidence="2">The sequence shown here is derived from an EMBL/GenBank/DDBJ whole genome shotgun (WGS) entry which is preliminary data.</text>
</comment>
<reference evidence="2 3" key="1">
    <citation type="submission" date="2020-10" db="EMBL/GenBank/DDBJ databases">
        <title>Identification of Nocardia species via Next-generation sequencing and recognition of intraspecies genetic diversity.</title>
        <authorList>
            <person name="Li P."/>
            <person name="Li P."/>
            <person name="Lu B."/>
        </authorList>
    </citation>
    <scope>NUCLEOTIDE SEQUENCE [LARGE SCALE GENOMIC DNA]</scope>
    <source>
        <strain evidence="2 3">BJ06-0157</strain>
    </source>
</reference>
<gene>
    <name evidence="2" type="ORF">IU459_35895</name>
</gene>
<proteinExistence type="predicted"/>
<dbReference type="Proteomes" id="UP000702209">
    <property type="component" value="Unassembled WGS sequence"/>
</dbReference>
<dbReference type="RefSeq" id="WP_195134047.1">
    <property type="nucleotide sequence ID" value="NZ_JADLQX010000068.1"/>
</dbReference>
<accession>A0ABS0D201</accession>
<evidence type="ECO:0000256" key="1">
    <source>
        <dbReference type="SAM" id="MobiDB-lite"/>
    </source>
</evidence>
<evidence type="ECO:0000313" key="2">
    <source>
        <dbReference type="EMBL" id="MBF6302866.1"/>
    </source>
</evidence>
<protein>
    <recommendedName>
        <fullName evidence="4">Ribbon-helix-helix protein CopG domain-containing protein</fullName>
    </recommendedName>
</protein>
<keyword evidence="3" id="KW-1185">Reference proteome</keyword>
<name>A0ABS0D201_9NOCA</name>